<feature type="domain" description="HTH lysR-type" evidence="5">
    <location>
        <begin position="1"/>
        <end position="60"/>
    </location>
</feature>
<dbReference type="Pfam" id="PF03466">
    <property type="entry name" value="LysR_substrate"/>
    <property type="match status" value="1"/>
</dbReference>
<dbReference type="Pfam" id="PF00126">
    <property type="entry name" value="HTH_1"/>
    <property type="match status" value="1"/>
</dbReference>
<dbReference type="PROSITE" id="PS50931">
    <property type="entry name" value="HTH_LYSR"/>
    <property type="match status" value="1"/>
</dbReference>
<dbReference type="PANTHER" id="PTHR30419">
    <property type="entry name" value="HTH-TYPE TRANSCRIPTIONAL REGULATOR YBHD"/>
    <property type="match status" value="1"/>
</dbReference>
<dbReference type="CDD" id="cd08421">
    <property type="entry name" value="PBP2_LTTR_like_1"/>
    <property type="match status" value="1"/>
</dbReference>
<dbReference type="SUPFAM" id="SSF46785">
    <property type="entry name" value="Winged helix' DNA-binding domain"/>
    <property type="match status" value="1"/>
</dbReference>
<reference evidence="6 7" key="1">
    <citation type="submission" date="2019-01" db="EMBL/GenBank/DDBJ databases">
        <authorList>
            <person name="Chen W.-M."/>
        </authorList>
    </citation>
    <scope>NUCLEOTIDE SEQUENCE [LARGE SCALE GENOMIC DNA]</scope>
    <source>
        <strain evidence="6 7">CCP-7</strain>
    </source>
</reference>
<dbReference type="InterPro" id="IPR050950">
    <property type="entry name" value="HTH-type_LysR_regulators"/>
</dbReference>
<dbReference type="PANTHER" id="PTHR30419:SF2">
    <property type="entry name" value="LYSR FAMILY TRANSCRIPTIONAL REGULATOR"/>
    <property type="match status" value="1"/>
</dbReference>
<keyword evidence="4" id="KW-0804">Transcription</keyword>
<dbReference type="Proteomes" id="UP000282971">
    <property type="component" value="Unassembled WGS sequence"/>
</dbReference>
<dbReference type="SUPFAM" id="SSF53850">
    <property type="entry name" value="Periplasmic binding protein-like II"/>
    <property type="match status" value="1"/>
</dbReference>
<dbReference type="InterPro" id="IPR036388">
    <property type="entry name" value="WH-like_DNA-bd_sf"/>
</dbReference>
<comment type="similarity">
    <text evidence="1">Belongs to the LysR transcriptional regulatory family.</text>
</comment>
<dbReference type="RefSeq" id="WP_127741292.1">
    <property type="nucleotide sequence ID" value="NZ_SACN01000001.1"/>
</dbReference>
<organism evidence="6 7">
    <name type="scientific">Sphingomonas crocodyli</name>
    <dbReference type="NCBI Taxonomy" id="1979270"/>
    <lineage>
        <taxon>Bacteria</taxon>
        <taxon>Pseudomonadati</taxon>
        <taxon>Pseudomonadota</taxon>
        <taxon>Alphaproteobacteria</taxon>
        <taxon>Sphingomonadales</taxon>
        <taxon>Sphingomonadaceae</taxon>
        <taxon>Sphingomonas</taxon>
    </lineage>
</organism>
<keyword evidence="7" id="KW-1185">Reference proteome</keyword>
<evidence type="ECO:0000256" key="3">
    <source>
        <dbReference type="ARBA" id="ARBA00023125"/>
    </source>
</evidence>
<protein>
    <submittedName>
        <fullName evidence="6">LysR family transcriptional regulator</fullName>
    </submittedName>
</protein>
<evidence type="ECO:0000313" key="7">
    <source>
        <dbReference type="Proteomes" id="UP000282971"/>
    </source>
</evidence>
<evidence type="ECO:0000259" key="5">
    <source>
        <dbReference type="PROSITE" id="PS50931"/>
    </source>
</evidence>
<proteinExistence type="inferred from homology"/>
<dbReference type="EMBL" id="SACN01000001">
    <property type="protein sequence ID" value="RVT93059.1"/>
    <property type="molecule type" value="Genomic_DNA"/>
</dbReference>
<sequence length="297" mass="31059">MRFDLVDLRLFVAIVEAGSISKGAEKVHLALASASARVSGMEAMLGVALLDRGRRGVVPTAAGRSLLHHARSIGAAVEQMRGDLRGFATGLKGSIRMLSNTAALVELLPAALRSFLATHPDVDIDIEERTSADIVAAIAEGRAEFGVIANSADSAMLETIALASDKLVLIAPAAHPLSSRDTVAFAELLEEPFVGLSAGALHSHLADHAARLGRRINYRVRLRSFDAVARLVEAGVGLGIVPLAAAALCRATGIATIPLSDGWADRELLICAADFKALSPHARLFVDHVVGAARAPI</sequence>
<dbReference type="AlphaFoldDB" id="A0A437M5Z3"/>
<evidence type="ECO:0000256" key="2">
    <source>
        <dbReference type="ARBA" id="ARBA00023015"/>
    </source>
</evidence>
<keyword evidence="2" id="KW-0805">Transcription regulation</keyword>
<dbReference type="GO" id="GO:0003677">
    <property type="term" value="F:DNA binding"/>
    <property type="evidence" value="ECO:0007669"/>
    <property type="project" value="UniProtKB-KW"/>
</dbReference>
<evidence type="ECO:0000256" key="1">
    <source>
        <dbReference type="ARBA" id="ARBA00009437"/>
    </source>
</evidence>
<dbReference type="InterPro" id="IPR000847">
    <property type="entry name" value="LysR_HTH_N"/>
</dbReference>
<evidence type="ECO:0000256" key="4">
    <source>
        <dbReference type="ARBA" id="ARBA00023163"/>
    </source>
</evidence>
<dbReference type="OrthoDB" id="9785974at2"/>
<keyword evidence="3" id="KW-0238">DNA-binding</keyword>
<dbReference type="GO" id="GO:0005829">
    <property type="term" value="C:cytosol"/>
    <property type="evidence" value="ECO:0007669"/>
    <property type="project" value="TreeGrafter"/>
</dbReference>
<dbReference type="InterPro" id="IPR005119">
    <property type="entry name" value="LysR_subst-bd"/>
</dbReference>
<evidence type="ECO:0000313" key="6">
    <source>
        <dbReference type="EMBL" id="RVT93059.1"/>
    </source>
</evidence>
<accession>A0A437M5Z3</accession>
<comment type="caution">
    <text evidence="6">The sequence shown here is derived from an EMBL/GenBank/DDBJ whole genome shotgun (WGS) entry which is preliminary data.</text>
</comment>
<dbReference type="Gene3D" id="1.10.10.10">
    <property type="entry name" value="Winged helix-like DNA-binding domain superfamily/Winged helix DNA-binding domain"/>
    <property type="match status" value="1"/>
</dbReference>
<dbReference type="InterPro" id="IPR036390">
    <property type="entry name" value="WH_DNA-bd_sf"/>
</dbReference>
<name>A0A437M5Z3_9SPHN</name>
<dbReference type="GO" id="GO:0003700">
    <property type="term" value="F:DNA-binding transcription factor activity"/>
    <property type="evidence" value="ECO:0007669"/>
    <property type="project" value="InterPro"/>
</dbReference>
<dbReference type="Gene3D" id="3.40.190.290">
    <property type="match status" value="1"/>
</dbReference>
<gene>
    <name evidence="6" type="ORF">EOD43_03940</name>
</gene>